<gene>
    <name evidence="2" type="ORF">VNO78_06309</name>
</gene>
<proteinExistence type="predicted"/>
<keyword evidence="3" id="KW-1185">Reference proteome</keyword>
<dbReference type="EMBL" id="JAYMYS010000002">
    <property type="protein sequence ID" value="KAK7405113.1"/>
    <property type="molecule type" value="Genomic_DNA"/>
</dbReference>
<evidence type="ECO:0000256" key="1">
    <source>
        <dbReference type="SAM" id="MobiDB-lite"/>
    </source>
</evidence>
<dbReference type="AlphaFoldDB" id="A0AAN9XRG2"/>
<evidence type="ECO:0000313" key="3">
    <source>
        <dbReference type="Proteomes" id="UP001386955"/>
    </source>
</evidence>
<dbReference type="PANTHER" id="PTHR34427:SF5">
    <property type="entry name" value="DUF4283 DOMAIN-CONTAINING PROTEIN"/>
    <property type="match status" value="1"/>
</dbReference>
<dbReference type="PANTHER" id="PTHR34427">
    <property type="entry name" value="DUF4283 DOMAIN PROTEIN"/>
    <property type="match status" value="1"/>
</dbReference>
<reference evidence="2 3" key="1">
    <citation type="submission" date="2024-01" db="EMBL/GenBank/DDBJ databases">
        <title>The genomes of 5 underutilized Papilionoideae crops provide insights into root nodulation and disease resistanc.</title>
        <authorList>
            <person name="Jiang F."/>
        </authorList>
    </citation>
    <scope>NUCLEOTIDE SEQUENCE [LARGE SCALE GENOMIC DNA]</scope>
    <source>
        <strain evidence="2">DUOXIRENSHENG_FW03</strain>
        <tissue evidence="2">Leaves</tissue>
    </source>
</reference>
<evidence type="ECO:0008006" key="4">
    <source>
        <dbReference type="Google" id="ProtNLM"/>
    </source>
</evidence>
<organism evidence="2 3">
    <name type="scientific">Psophocarpus tetragonolobus</name>
    <name type="common">Winged bean</name>
    <name type="synonym">Dolichos tetragonolobus</name>
    <dbReference type="NCBI Taxonomy" id="3891"/>
    <lineage>
        <taxon>Eukaryota</taxon>
        <taxon>Viridiplantae</taxon>
        <taxon>Streptophyta</taxon>
        <taxon>Embryophyta</taxon>
        <taxon>Tracheophyta</taxon>
        <taxon>Spermatophyta</taxon>
        <taxon>Magnoliopsida</taxon>
        <taxon>eudicotyledons</taxon>
        <taxon>Gunneridae</taxon>
        <taxon>Pentapetalae</taxon>
        <taxon>rosids</taxon>
        <taxon>fabids</taxon>
        <taxon>Fabales</taxon>
        <taxon>Fabaceae</taxon>
        <taxon>Papilionoideae</taxon>
        <taxon>50 kb inversion clade</taxon>
        <taxon>NPAAA clade</taxon>
        <taxon>indigoferoid/millettioid clade</taxon>
        <taxon>Phaseoleae</taxon>
        <taxon>Psophocarpus</taxon>
    </lineage>
</organism>
<feature type="region of interest" description="Disordered" evidence="1">
    <location>
        <begin position="23"/>
        <end position="42"/>
    </location>
</feature>
<name>A0AAN9XRG2_PSOTE</name>
<comment type="caution">
    <text evidence="2">The sequence shown here is derived from an EMBL/GenBank/DDBJ whole genome shotgun (WGS) entry which is preliminary data.</text>
</comment>
<accession>A0AAN9XRG2</accession>
<dbReference type="Proteomes" id="UP001386955">
    <property type="component" value="Unassembled WGS sequence"/>
</dbReference>
<sequence>MRETEGGRRVREGESVEWKVVQGGRPRRELESGPKFTDGVSVNRPRCTMKVSEVTSGKHHRVNQHIGKEAKFDLNEGPGVKKQLKEGNKSYASAVKNPRGAFQRKVDRVDQFDRVQMYNFSCKSYGKEVAKLSNAYVWKLLKKGTTTVDASLGGYSVWFSQIVKWEPSTIDSERLVWLKCFGTPLHAWNVNFFSQIAGFYGDFRFLDEATVRKDRYDVVRFALSSTRVEQALQS</sequence>
<evidence type="ECO:0000313" key="2">
    <source>
        <dbReference type="EMBL" id="KAK7405113.1"/>
    </source>
</evidence>
<protein>
    <recommendedName>
        <fullName evidence="4">DUF4283 domain-containing protein</fullName>
    </recommendedName>
</protein>